<proteinExistence type="inferred from homology"/>
<gene>
    <name evidence="10" type="ORF">HannXRQ_Chr02g0053531</name>
    <name evidence="9" type="ORF">HanXRQr2_Chr07g0300601</name>
</gene>
<keyword evidence="3" id="KW-0150">Chloroplast</keyword>
<dbReference type="PANTHER" id="PTHR36327:SF1">
    <property type="entry name" value="OS03G0731100 PROTEIN"/>
    <property type="match status" value="1"/>
</dbReference>
<keyword evidence="11" id="KW-1185">Reference proteome</keyword>
<dbReference type="Gramene" id="mRNA:HanXRQr2_Chr07g0300601">
    <property type="protein sequence ID" value="mRNA:HanXRQr2_Chr07g0300601"/>
    <property type="gene ID" value="HanXRQr2_Chr07g0300601"/>
</dbReference>
<evidence type="ECO:0000313" key="11">
    <source>
        <dbReference type="Proteomes" id="UP000215914"/>
    </source>
</evidence>
<name>A0A251VHL1_HELAN</name>
<dbReference type="Proteomes" id="UP000215914">
    <property type="component" value="Chromosome 2"/>
</dbReference>
<accession>A0A251VHL1</accession>
<comment type="similarity">
    <text evidence="2">Belongs to the psaN family.</text>
</comment>
<evidence type="ECO:0000256" key="6">
    <source>
        <dbReference type="ARBA" id="ARBA00022836"/>
    </source>
</evidence>
<reference evidence="9" key="3">
    <citation type="submission" date="2020-06" db="EMBL/GenBank/DDBJ databases">
        <title>Helianthus annuus Genome sequencing and assembly Release 2.</title>
        <authorList>
            <person name="Gouzy J."/>
            <person name="Langlade N."/>
            <person name="Munos S."/>
        </authorList>
    </citation>
    <scope>NUCLEOTIDE SEQUENCE</scope>
    <source>
        <tissue evidence="9">Leaves</tissue>
    </source>
</reference>
<evidence type="ECO:0000313" key="10">
    <source>
        <dbReference type="EMBL" id="OTG35138.1"/>
    </source>
</evidence>
<dbReference type="InterPro" id="IPR008796">
    <property type="entry name" value="PSAN"/>
</dbReference>
<dbReference type="InParanoid" id="A0A251VHL1"/>
<dbReference type="GO" id="GO:0009535">
    <property type="term" value="C:chloroplast thylakoid membrane"/>
    <property type="evidence" value="ECO:0007669"/>
    <property type="project" value="UniProtKB-SubCell"/>
</dbReference>
<dbReference type="GO" id="GO:0009522">
    <property type="term" value="C:photosystem I"/>
    <property type="evidence" value="ECO:0007669"/>
    <property type="project" value="UniProtKB-KW"/>
</dbReference>
<dbReference type="OMA" id="IRAYITT"/>
<dbReference type="STRING" id="4232.A0A251VHL1"/>
<reference evidence="10" key="2">
    <citation type="submission" date="2017-02" db="EMBL/GenBank/DDBJ databases">
        <title>Sunflower complete genome.</title>
        <authorList>
            <person name="Langlade N."/>
            <person name="Munos S."/>
        </authorList>
    </citation>
    <scope>NUCLEOTIDE SEQUENCE [LARGE SCALE GENOMIC DNA]</scope>
    <source>
        <tissue evidence="10">Leaves</tissue>
    </source>
</reference>
<sequence length="124" mass="14181">MAIRAYITTLVSSIHAAENIEDGNRGSRFTKTRVTERNGGLEGRRALLLSTVAAATATDSQTQLLQKYLKKSQDNKAKNDKERLDSYYKRNYKDYFAYEEGTIRQKKELTEAEKGILDWLQANK</sequence>
<dbReference type="EMBL" id="MNCJ02000322">
    <property type="protein sequence ID" value="KAF5799093.1"/>
    <property type="molecule type" value="Genomic_DNA"/>
</dbReference>
<dbReference type="PANTHER" id="PTHR36327">
    <property type="entry name" value="UNNAMED PRODUCT"/>
    <property type="match status" value="1"/>
</dbReference>
<comment type="subcellular location">
    <subcellularLocation>
        <location evidence="1">Plastid</location>
        <location evidence="1">Chloroplast thylakoid membrane</location>
        <topology evidence="1">Peripheral membrane protein</topology>
        <orientation evidence="1">Lumenal side</orientation>
    </subcellularLocation>
</comment>
<evidence type="ECO:0000256" key="3">
    <source>
        <dbReference type="ARBA" id="ARBA00022528"/>
    </source>
</evidence>
<evidence type="ECO:0000313" key="9">
    <source>
        <dbReference type="EMBL" id="KAF5799093.1"/>
    </source>
</evidence>
<reference evidence="9 11" key="1">
    <citation type="journal article" date="2017" name="Nature">
        <title>The sunflower genome provides insights into oil metabolism, flowering and Asterid evolution.</title>
        <authorList>
            <person name="Badouin H."/>
            <person name="Gouzy J."/>
            <person name="Grassa C.J."/>
            <person name="Murat F."/>
            <person name="Staton S.E."/>
            <person name="Cottret L."/>
            <person name="Lelandais-Briere C."/>
            <person name="Owens G.L."/>
            <person name="Carrere S."/>
            <person name="Mayjonade B."/>
            <person name="Legrand L."/>
            <person name="Gill N."/>
            <person name="Kane N.C."/>
            <person name="Bowers J.E."/>
            <person name="Hubner S."/>
            <person name="Bellec A."/>
            <person name="Berard A."/>
            <person name="Berges H."/>
            <person name="Blanchet N."/>
            <person name="Boniface M.C."/>
            <person name="Brunel D."/>
            <person name="Catrice O."/>
            <person name="Chaidir N."/>
            <person name="Claudel C."/>
            <person name="Donnadieu C."/>
            <person name="Faraut T."/>
            <person name="Fievet G."/>
            <person name="Helmstetter N."/>
            <person name="King M."/>
            <person name="Knapp S.J."/>
            <person name="Lai Z."/>
            <person name="Le Paslier M.C."/>
            <person name="Lippi Y."/>
            <person name="Lorenzon L."/>
            <person name="Mandel J.R."/>
            <person name="Marage G."/>
            <person name="Marchand G."/>
            <person name="Marquand E."/>
            <person name="Bret-Mestries E."/>
            <person name="Morien E."/>
            <person name="Nambeesan S."/>
            <person name="Nguyen T."/>
            <person name="Pegot-Espagnet P."/>
            <person name="Pouilly N."/>
            <person name="Raftis F."/>
            <person name="Sallet E."/>
            <person name="Schiex T."/>
            <person name="Thomas J."/>
            <person name="Vandecasteele C."/>
            <person name="Vares D."/>
            <person name="Vear F."/>
            <person name="Vautrin S."/>
            <person name="Crespi M."/>
            <person name="Mangin B."/>
            <person name="Burke J.M."/>
            <person name="Salse J."/>
            <person name="Munos S."/>
            <person name="Vincourt P."/>
            <person name="Rieseberg L.H."/>
            <person name="Langlade N.B."/>
        </authorList>
    </citation>
    <scope>NUCLEOTIDE SEQUENCE [LARGE SCALE GENOMIC DNA]</scope>
    <source>
        <strain evidence="11">cv. SF193</strain>
        <tissue evidence="9">Leaves</tissue>
    </source>
</reference>
<evidence type="ECO:0000256" key="2">
    <source>
        <dbReference type="ARBA" id="ARBA00010661"/>
    </source>
</evidence>
<dbReference type="EMBL" id="CM007891">
    <property type="protein sequence ID" value="OTG35138.1"/>
    <property type="molecule type" value="Genomic_DNA"/>
</dbReference>
<keyword evidence="5" id="KW-0934">Plastid</keyword>
<keyword evidence="7" id="KW-0793">Thylakoid</keyword>
<evidence type="ECO:0000256" key="5">
    <source>
        <dbReference type="ARBA" id="ARBA00022640"/>
    </source>
</evidence>
<dbReference type="AlphaFoldDB" id="A0A251VHL1"/>
<keyword evidence="6" id="KW-0603">Photosystem I</keyword>
<dbReference type="FunCoup" id="A0A251VHL1">
    <property type="interactions" value="1558"/>
</dbReference>
<protein>
    <submittedName>
        <fullName evidence="9 10">Photosystem I reaction centre subunit N</fullName>
    </submittedName>
</protein>
<keyword evidence="4" id="KW-0602">Photosynthesis</keyword>
<evidence type="ECO:0000256" key="8">
    <source>
        <dbReference type="ARBA" id="ARBA00023136"/>
    </source>
</evidence>
<dbReference type="Pfam" id="PF05479">
    <property type="entry name" value="PsaN"/>
    <property type="match status" value="1"/>
</dbReference>
<evidence type="ECO:0000256" key="1">
    <source>
        <dbReference type="ARBA" id="ARBA00004622"/>
    </source>
</evidence>
<evidence type="ECO:0000256" key="7">
    <source>
        <dbReference type="ARBA" id="ARBA00023078"/>
    </source>
</evidence>
<keyword evidence="8" id="KW-0472">Membrane</keyword>
<evidence type="ECO:0000256" key="4">
    <source>
        <dbReference type="ARBA" id="ARBA00022531"/>
    </source>
</evidence>
<organism evidence="10 11">
    <name type="scientific">Helianthus annuus</name>
    <name type="common">Common sunflower</name>
    <dbReference type="NCBI Taxonomy" id="4232"/>
    <lineage>
        <taxon>Eukaryota</taxon>
        <taxon>Viridiplantae</taxon>
        <taxon>Streptophyta</taxon>
        <taxon>Embryophyta</taxon>
        <taxon>Tracheophyta</taxon>
        <taxon>Spermatophyta</taxon>
        <taxon>Magnoliopsida</taxon>
        <taxon>eudicotyledons</taxon>
        <taxon>Gunneridae</taxon>
        <taxon>Pentapetalae</taxon>
        <taxon>asterids</taxon>
        <taxon>campanulids</taxon>
        <taxon>Asterales</taxon>
        <taxon>Asteraceae</taxon>
        <taxon>Asteroideae</taxon>
        <taxon>Heliantheae alliance</taxon>
        <taxon>Heliantheae</taxon>
        <taxon>Helianthus</taxon>
    </lineage>
</organism>
<dbReference type="GO" id="GO:0015979">
    <property type="term" value="P:photosynthesis"/>
    <property type="evidence" value="ECO:0007669"/>
    <property type="project" value="UniProtKB-KW"/>
</dbReference>